<dbReference type="Gene3D" id="3.30.70.330">
    <property type="match status" value="1"/>
</dbReference>
<dbReference type="InterPro" id="IPR012677">
    <property type="entry name" value="Nucleotide-bd_a/b_plait_sf"/>
</dbReference>
<evidence type="ECO:0000256" key="6">
    <source>
        <dbReference type="ARBA" id="ARBA00023242"/>
    </source>
</evidence>
<evidence type="ECO:0000256" key="9">
    <source>
        <dbReference type="ARBA" id="ARBA00032663"/>
    </source>
</evidence>
<dbReference type="PROSITE" id="PS50102">
    <property type="entry name" value="RRM"/>
    <property type="match status" value="1"/>
</dbReference>
<evidence type="ECO:0000313" key="13">
    <source>
        <dbReference type="Proteomes" id="UP000887540"/>
    </source>
</evidence>
<dbReference type="SMART" id="SM00360">
    <property type="entry name" value="RRM"/>
    <property type="match status" value="1"/>
</dbReference>
<dbReference type="InterPro" id="IPR000504">
    <property type="entry name" value="RRM_dom"/>
</dbReference>
<dbReference type="WBParaSite" id="ACRNAN_Path_39.g139.t1">
    <property type="protein sequence ID" value="ACRNAN_Path_39.g139.t1"/>
    <property type="gene ID" value="ACRNAN_Path_39.g139"/>
</dbReference>
<evidence type="ECO:0000313" key="14">
    <source>
        <dbReference type="WBParaSite" id="ACRNAN_Path_39.g139.t1"/>
    </source>
</evidence>
<sequence length="138" mass="16395">MSGRKLPPPTIDHLYSVKVDNISYHTSPNDLRRLFDRYGEIGDVHIPRDRRTRQSRGFGFVRFFSRKDAEYAISRVDGKRIDGRELRCSMAKYDRPIDEKHRSRSRSPPPRRRSRSRSPRSRSRSPIRERSPSRSRSR</sequence>
<evidence type="ECO:0000256" key="2">
    <source>
        <dbReference type="ARBA" id="ARBA00015058"/>
    </source>
</evidence>
<accession>A0A914DYL8</accession>
<dbReference type="PANTHER" id="PTHR48028">
    <property type="entry name" value="GLYCINE-RICH RNA-BINDING PROTEIN RZ1A"/>
    <property type="match status" value="1"/>
</dbReference>
<evidence type="ECO:0000256" key="5">
    <source>
        <dbReference type="ARBA" id="ARBA00023187"/>
    </source>
</evidence>
<comment type="subcellular location">
    <subcellularLocation>
        <location evidence="1">Nucleus</location>
    </subcellularLocation>
</comment>
<organism evidence="13 15">
    <name type="scientific">Acrobeloides nanus</name>
    <dbReference type="NCBI Taxonomy" id="290746"/>
    <lineage>
        <taxon>Eukaryota</taxon>
        <taxon>Metazoa</taxon>
        <taxon>Ecdysozoa</taxon>
        <taxon>Nematoda</taxon>
        <taxon>Chromadorea</taxon>
        <taxon>Rhabditida</taxon>
        <taxon>Tylenchina</taxon>
        <taxon>Cephalobomorpha</taxon>
        <taxon>Cephaloboidea</taxon>
        <taxon>Cephalobidae</taxon>
        <taxon>Acrobeloides</taxon>
    </lineage>
</organism>
<feature type="compositionally biased region" description="Basic residues" evidence="11">
    <location>
        <begin position="102"/>
        <end position="125"/>
    </location>
</feature>
<dbReference type="InterPro" id="IPR035979">
    <property type="entry name" value="RBD_domain_sf"/>
</dbReference>
<evidence type="ECO:0000256" key="7">
    <source>
        <dbReference type="ARBA" id="ARBA00029589"/>
    </source>
</evidence>
<dbReference type="InterPro" id="IPR051106">
    <property type="entry name" value="RNA-bind/splicing_reg"/>
</dbReference>
<feature type="domain" description="RRM" evidence="12">
    <location>
        <begin position="15"/>
        <end position="93"/>
    </location>
</feature>
<evidence type="ECO:0000256" key="8">
    <source>
        <dbReference type="ARBA" id="ARBA00029667"/>
    </source>
</evidence>
<dbReference type="PANTHER" id="PTHR48028:SF4">
    <property type="entry name" value="SC35-LIKE SPLICING FACTOR"/>
    <property type="match status" value="1"/>
</dbReference>
<keyword evidence="13" id="KW-1185">Reference proteome</keyword>
<dbReference type="AlphaFoldDB" id="A0A914DYL8"/>
<dbReference type="GO" id="GO:0005634">
    <property type="term" value="C:nucleus"/>
    <property type="evidence" value="ECO:0007669"/>
    <property type="project" value="UniProtKB-SubCell"/>
</dbReference>
<keyword evidence="5" id="KW-0508">mRNA splicing</keyword>
<feature type="region of interest" description="Disordered" evidence="11">
    <location>
        <begin position="90"/>
        <end position="138"/>
    </location>
</feature>
<dbReference type="SUPFAM" id="SSF54928">
    <property type="entry name" value="RNA-binding domain, RBD"/>
    <property type="match status" value="1"/>
</dbReference>
<keyword evidence="6" id="KW-0539">Nucleus</keyword>
<dbReference type="GO" id="GO:0008380">
    <property type="term" value="P:RNA splicing"/>
    <property type="evidence" value="ECO:0007669"/>
    <property type="project" value="UniProtKB-KW"/>
</dbReference>
<dbReference type="GO" id="GO:0003723">
    <property type="term" value="F:RNA binding"/>
    <property type="evidence" value="ECO:0007669"/>
    <property type="project" value="UniProtKB-UniRule"/>
</dbReference>
<evidence type="ECO:0000256" key="11">
    <source>
        <dbReference type="SAM" id="MobiDB-lite"/>
    </source>
</evidence>
<evidence type="ECO:0000256" key="4">
    <source>
        <dbReference type="ARBA" id="ARBA00022884"/>
    </source>
</evidence>
<keyword evidence="3" id="KW-0507">mRNA processing</keyword>
<dbReference type="Pfam" id="PF00076">
    <property type="entry name" value="RRM_1"/>
    <property type="match status" value="1"/>
</dbReference>
<protein>
    <recommendedName>
        <fullName evidence="2">Serine/arginine-rich splicing factor 2</fullName>
    </recommendedName>
    <alternativeName>
        <fullName evidence="9">Splicing component, 35 kDa</fullName>
    </alternativeName>
    <alternativeName>
        <fullName evidence="8">Splicing factor SC35</fullName>
    </alternativeName>
    <alternativeName>
        <fullName evidence="7">Splicing factor, arginine/serine-rich 2</fullName>
    </alternativeName>
</protein>
<keyword evidence="4 10" id="KW-0694">RNA-binding</keyword>
<evidence type="ECO:0000256" key="3">
    <source>
        <dbReference type="ARBA" id="ARBA00022664"/>
    </source>
</evidence>
<evidence type="ECO:0000259" key="12">
    <source>
        <dbReference type="PROSITE" id="PS50102"/>
    </source>
</evidence>
<dbReference type="CDD" id="cd12311">
    <property type="entry name" value="RRM_SRSF2_SRSF8"/>
    <property type="match status" value="1"/>
</dbReference>
<evidence type="ECO:0000256" key="10">
    <source>
        <dbReference type="PROSITE-ProRule" id="PRU00176"/>
    </source>
</evidence>
<dbReference type="WBParaSite" id="ACRNAN_scaffold461.g14464.t1">
    <property type="protein sequence ID" value="ACRNAN_scaffold461.g14464.t1"/>
    <property type="gene ID" value="ACRNAN_scaffold461.g14464"/>
</dbReference>
<evidence type="ECO:0000313" key="15">
    <source>
        <dbReference type="WBParaSite" id="ACRNAN_scaffold461.g14464.t1"/>
    </source>
</evidence>
<dbReference type="Proteomes" id="UP000887540">
    <property type="component" value="Unplaced"/>
</dbReference>
<evidence type="ECO:0000256" key="1">
    <source>
        <dbReference type="ARBA" id="ARBA00004123"/>
    </source>
</evidence>
<proteinExistence type="predicted"/>
<name>A0A914DYL8_9BILA</name>
<dbReference type="GO" id="GO:0006397">
    <property type="term" value="P:mRNA processing"/>
    <property type="evidence" value="ECO:0007669"/>
    <property type="project" value="UniProtKB-KW"/>
</dbReference>
<reference evidence="14 15" key="1">
    <citation type="submission" date="2022-11" db="UniProtKB">
        <authorList>
            <consortium name="WormBaseParasite"/>
        </authorList>
    </citation>
    <scope>IDENTIFICATION</scope>
</reference>
<feature type="compositionally biased region" description="Basic and acidic residues" evidence="11">
    <location>
        <begin position="90"/>
        <end position="101"/>
    </location>
</feature>